<dbReference type="Gene3D" id="3.30.70.20">
    <property type="match status" value="1"/>
</dbReference>
<evidence type="ECO:0000256" key="1">
    <source>
        <dbReference type="SAM" id="MobiDB-lite"/>
    </source>
</evidence>
<organism evidence="4 5">
    <name type="scientific">Linum tenue</name>
    <dbReference type="NCBI Taxonomy" id="586396"/>
    <lineage>
        <taxon>Eukaryota</taxon>
        <taxon>Viridiplantae</taxon>
        <taxon>Streptophyta</taxon>
        <taxon>Embryophyta</taxon>
        <taxon>Tracheophyta</taxon>
        <taxon>Spermatophyta</taxon>
        <taxon>Magnoliopsida</taxon>
        <taxon>eudicotyledons</taxon>
        <taxon>Gunneridae</taxon>
        <taxon>Pentapetalae</taxon>
        <taxon>rosids</taxon>
        <taxon>fabids</taxon>
        <taxon>Malpighiales</taxon>
        <taxon>Linaceae</taxon>
        <taxon>Linum</taxon>
    </lineage>
</organism>
<evidence type="ECO:0000313" key="5">
    <source>
        <dbReference type="Proteomes" id="UP001154282"/>
    </source>
</evidence>
<dbReference type="InterPro" id="IPR017896">
    <property type="entry name" value="4Fe4S_Fe-S-bd"/>
</dbReference>
<evidence type="ECO:0008006" key="6">
    <source>
        <dbReference type="Google" id="ProtNLM"/>
    </source>
</evidence>
<proteinExistence type="predicted"/>
<evidence type="ECO:0000313" key="4">
    <source>
        <dbReference type="EMBL" id="CAI0455159.1"/>
    </source>
</evidence>
<dbReference type="EMBL" id="CAMGYJ010000008">
    <property type="protein sequence ID" value="CAI0455159.1"/>
    <property type="molecule type" value="Genomic_DNA"/>
</dbReference>
<keyword evidence="5" id="KW-1185">Reference proteome</keyword>
<dbReference type="SUPFAM" id="SSF46565">
    <property type="entry name" value="Chaperone J-domain"/>
    <property type="match status" value="1"/>
</dbReference>
<sequence length="299" mass="33832">MAILPIDQFSVLKPTRIQTSFFTSSNTTSRWKRQRISTTVIRSCGNRSVPGTEKNHYELLGVSVDSSSQQIKDAYRKLQKIYHPDIAGQKGHEFTLRLNQAYTVLMKEDLRRQYDTSIGEFRIGFERTGRDVESCSSWNGPLRPHALFVDETACVGCGECAYHASNTFVMDEALGCARVKVQYGDDAEEIEVSVDSCPVNCIHWIDSEDLGLLESLIRPKPKEGFGVFGQGWERPANVFKAAETFKKQVAKQAKDYQGNRREPPEEETPAQAAARVDASFNIKMERFLSIWNMIKENFG</sequence>
<dbReference type="Proteomes" id="UP001154282">
    <property type="component" value="Unassembled WGS sequence"/>
</dbReference>
<feature type="region of interest" description="Disordered" evidence="1">
    <location>
        <begin position="252"/>
        <end position="273"/>
    </location>
</feature>
<evidence type="ECO:0000259" key="2">
    <source>
        <dbReference type="PROSITE" id="PS50076"/>
    </source>
</evidence>
<dbReference type="PANTHER" id="PTHR45295">
    <property type="entry name" value="CHAPERONE PROTEIN DNAJ C76, CHLOROPLASTIC"/>
    <property type="match status" value="1"/>
</dbReference>
<name>A0AAV0N988_9ROSI</name>
<feature type="domain" description="J" evidence="2">
    <location>
        <begin position="55"/>
        <end position="118"/>
    </location>
</feature>
<dbReference type="SUPFAM" id="SSF54862">
    <property type="entry name" value="4Fe-4S ferredoxins"/>
    <property type="match status" value="1"/>
</dbReference>
<dbReference type="SMART" id="SM00271">
    <property type="entry name" value="DnaJ"/>
    <property type="match status" value="1"/>
</dbReference>
<dbReference type="PRINTS" id="PR00625">
    <property type="entry name" value="JDOMAIN"/>
</dbReference>
<feature type="domain" description="4Fe-4S ferredoxin-type" evidence="3">
    <location>
        <begin position="145"/>
        <end position="173"/>
    </location>
</feature>
<dbReference type="CDD" id="cd06257">
    <property type="entry name" value="DnaJ"/>
    <property type="match status" value="1"/>
</dbReference>
<reference evidence="4" key="1">
    <citation type="submission" date="2022-08" db="EMBL/GenBank/DDBJ databases">
        <authorList>
            <person name="Gutierrez-Valencia J."/>
        </authorList>
    </citation>
    <scope>NUCLEOTIDE SEQUENCE</scope>
</reference>
<evidence type="ECO:0000259" key="3">
    <source>
        <dbReference type="PROSITE" id="PS51379"/>
    </source>
</evidence>
<dbReference type="PROSITE" id="PS51379">
    <property type="entry name" value="4FE4S_FER_2"/>
    <property type="match status" value="1"/>
</dbReference>
<comment type="caution">
    <text evidence="4">The sequence shown here is derived from an EMBL/GenBank/DDBJ whole genome shotgun (WGS) entry which is preliminary data.</text>
</comment>
<dbReference type="InterPro" id="IPR036869">
    <property type="entry name" value="J_dom_sf"/>
</dbReference>
<dbReference type="Gene3D" id="1.10.287.110">
    <property type="entry name" value="DnaJ domain"/>
    <property type="match status" value="1"/>
</dbReference>
<dbReference type="PROSITE" id="PS50076">
    <property type="entry name" value="DNAJ_2"/>
    <property type="match status" value="1"/>
</dbReference>
<protein>
    <recommendedName>
        <fullName evidence="6">J domain-containing protein</fullName>
    </recommendedName>
</protein>
<dbReference type="AlphaFoldDB" id="A0AAV0N988"/>
<feature type="compositionally biased region" description="Basic and acidic residues" evidence="1">
    <location>
        <begin position="252"/>
        <end position="263"/>
    </location>
</feature>
<gene>
    <name evidence="4" type="ORF">LITE_LOCUS32229</name>
</gene>
<dbReference type="Pfam" id="PF13370">
    <property type="entry name" value="Fer4_13"/>
    <property type="match status" value="1"/>
</dbReference>
<dbReference type="InterPro" id="IPR001623">
    <property type="entry name" value="DnaJ_domain"/>
</dbReference>
<accession>A0AAV0N988</accession>
<dbReference type="Pfam" id="PF00226">
    <property type="entry name" value="DnaJ"/>
    <property type="match status" value="1"/>
</dbReference>
<dbReference type="PANTHER" id="PTHR45295:SF4">
    <property type="entry name" value="OS06G0474800 PROTEIN"/>
    <property type="match status" value="1"/>
</dbReference>